<dbReference type="AlphaFoldDB" id="A0A3S1CGN2"/>
<proteinExistence type="predicted"/>
<feature type="region of interest" description="Disordered" evidence="2">
    <location>
        <begin position="290"/>
        <end position="312"/>
    </location>
</feature>
<dbReference type="PANTHER" id="PTHR23227:SF67">
    <property type="entry name" value="CRANIOFACIAL DEVELOPMENT PROTEIN 2-LIKE"/>
    <property type="match status" value="1"/>
</dbReference>
<evidence type="ECO:0000256" key="2">
    <source>
        <dbReference type="SAM" id="MobiDB-lite"/>
    </source>
</evidence>
<organism evidence="3 4">
    <name type="scientific">Elysia chlorotica</name>
    <name type="common">Eastern emerald elysia</name>
    <name type="synonym">Sea slug</name>
    <dbReference type="NCBI Taxonomy" id="188477"/>
    <lineage>
        <taxon>Eukaryota</taxon>
        <taxon>Metazoa</taxon>
        <taxon>Spiralia</taxon>
        <taxon>Lophotrochozoa</taxon>
        <taxon>Mollusca</taxon>
        <taxon>Gastropoda</taxon>
        <taxon>Heterobranchia</taxon>
        <taxon>Euthyneura</taxon>
        <taxon>Panpulmonata</taxon>
        <taxon>Sacoglossa</taxon>
        <taxon>Placobranchoidea</taxon>
        <taxon>Plakobranchidae</taxon>
        <taxon>Elysia</taxon>
    </lineage>
</organism>
<dbReference type="Proteomes" id="UP000271974">
    <property type="component" value="Unassembled WGS sequence"/>
</dbReference>
<dbReference type="InterPro" id="IPR027124">
    <property type="entry name" value="Swc5/CFDP1/2"/>
</dbReference>
<keyword evidence="4" id="KW-1185">Reference proteome</keyword>
<accession>A0A3S1CGN2</accession>
<evidence type="ECO:0000256" key="1">
    <source>
        <dbReference type="SAM" id="Coils"/>
    </source>
</evidence>
<dbReference type="InterPro" id="IPR036691">
    <property type="entry name" value="Endo/exonu/phosph_ase_sf"/>
</dbReference>
<feature type="coiled-coil region" evidence="1">
    <location>
        <begin position="190"/>
        <end position="224"/>
    </location>
</feature>
<feature type="compositionally biased region" description="Basic and acidic residues" evidence="2">
    <location>
        <begin position="297"/>
        <end position="312"/>
    </location>
</feature>
<evidence type="ECO:0008006" key="5">
    <source>
        <dbReference type="Google" id="ProtNLM"/>
    </source>
</evidence>
<dbReference type="STRING" id="188477.A0A3S1CGN2"/>
<dbReference type="Gene3D" id="3.60.10.10">
    <property type="entry name" value="Endonuclease/exonuclease/phosphatase"/>
    <property type="match status" value="1"/>
</dbReference>
<comment type="caution">
    <text evidence="3">The sequence shown here is derived from an EMBL/GenBank/DDBJ whole genome shotgun (WGS) entry which is preliminary data.</text>
</comment>
<keyword evidence="1" id="KW-0175">Coiled coil</keyword>
<evidence type="ECO:0000313" key="3">
    <source>
        <dbReference type="EMBL" id="RUS92092.1"/>
    </source>
</evidence>
<dbReference type="OrthoDB" id="6627613at2759"/>
<reference evidence="3 4" key="1">
    <citation type="submission" date="2019-01" db="EMBL/GenBank/DDBJ databases">
        <title>A draft genome assembly of the solar-powered sea slug Elysia chlorotica.</title>
        <authorList>
            <person name="Cai H."/>
            <person name="Li Q."/>
            <person name="Fang X."/>
            <person name="Li J."/>
            <person name="Curtis N.E."/>
            <person name="Altenburger A."/>
            <person name="Shibata T."/>
            <person name="Feng M."/>
            <person name="Maeda T."/>
            <person name="Schwartz J.A."/>
            <person name="Shigenobu S."/>
            <person name="Lundholm N."/>
            <person name="Nishiyama T."/>
            <person name="Yang H."/>
            <person name="Hasebe M."/>
            <person name="Li S."/>
            <person name="Pierce S.K."/>
            <person name="Wang J."/>
        </authorList>
    </citation>
    <scope>NUCLEOTIDE SEQUENCE [LARGE SCALE GENOMIC DNA]</scope>
    <source>
        <strain evidence="3">EC2010</strain>
        <tissue evidence="3">Whole organism of an adult</tissue>
    </source>
</reference>
<evidence type="ECO:0000313" key="4">
    <source>
        <dbReference type="Proteomes" id="UP000271974"/>
    </source>
</evidence>
<gene>
    <name evidence="3" type="ORF">EGW08_000116</name>
</gene>
<dbReference type="EMBL" id="RQTK01000002">
    <property type="protein sequence ID" value="RUS92092.1"/>
    <property type="molecule type" value="Genomic_DNA"/>
</dbReference>
<protein>
    <recommendedName>
        <fullName evidence="5">Endonuclease/exonuclease/phosphatase domain-containing protein</fullName>
    </recommendedName>
</protein>
<sequence>MTQASESLREASLPTVLLTTKTKTRIGTWNIRTLYETGRIAQVSKEMKEYSLKILGLCETRWTGADRRTLQKEEEKEEFYEQLQATFNRAPRRDMKIVMGDINAKVGMENAGKELIMGKQGVGTRNENGELFVEFCSFNDLAIGQKHILPGRKWRRSLQDVRAKRGADAVLKLKLKAYRDQADRPAHRFNVQYLKNKAKAEEYKAELKNKFEALSELNEETVENHWQEIKKTWNSACQQVLGQKTRELKEWISADSWNLIKERKEAKQKINHTQDQVRKEELQGQYRELNQKVKRSTKQDKKNFIHELSDSR</sequence>
<dbReference type="SUPFAM" id="SSF56219">
    <property type="entry name" value="DNase I-like"/>
    <property type="match status" value="1"/>
</dbReference>
<name>A0A3S1CGN2_ELYCH</name>
<dbReference type="PANTHER" id="PTHR23227">
    <property type="entry name" value="BUCENTAUR RELATED"/>
    <property type="match status" value="1"/>
</dbReference>